<organism evidence="4 5">
    <name type="scientific">Hyunsoonleella jejuensis</name>
    <dbReference type="NCBI Taxonomy" id="419940"/>
    <lineage>
        <taxon>Bacteria</taxon>
        <taxon>Pseudomonadati</taxon>
        <taxon>Bacteroidota</taxon>
        <taxon>Flavobacteriia</taxon>
        <taxon>Flavobacteriales</taxon>
        <taxon>Flavobacteriaceae</taxon>
    </lineage>
</organism>
<keyword evidence="1 4" id="KW-0413">Isomerase</keyword>
<dbReference type="Gene3D" id="1.10.4030.10">
    <property type="entry name" value="Porin chaperone SurA, peptide-binding domain"/>
    <property type="match status" value="1"/>
</dbReference>
<dbReference type="InterPro" id="IPR046357">
    <property type="entry name" value="PPIase_dom_sf"/>
</dbReference>
<dbReference type="SUPFAM" id="SSF109998">
    <property type="entry name" value="Triger factor/SurA peptide-binding domain-like"/>
    <property type="match status" value="1"/>
</dbReference>
<feature type="signal peptide" evidence="2">
    <location>
        <begin position="1"/>
        <end position="20"/>
    </location>
</feature>
<dbReference type="Proteomes" id="UP000198999">
    <property type="component" value="Unassembled WGS sequence"/>
</dbReference>
<keyword evidence="1" id="KW-0697">Rotamase</keyword>
<dbReference type="EMBL" id="FOFN01000003">
    <property type="protein sequence ID" value="SEQ80858.1"/>
    <property type="molecule type" value="Genomic_DNA"/>
</dbReference>
<dbReference type="RefSeq" id="WP_092579787.1">
    <property type="nucleotide sequence ID" value="NZ_FOFN01000003.1"/>
</dbReference>
<dbReference type="STRING" id="419940.SAMN05421824_2369"/>
<evidence type="ECO:0000313" key="4">
    <source>
        <dbReference type="EMBL" id="SEQ80858.1"/>
    </source>
</evidence>
<reference evidence="4 5" key="1">
    <citation type="submission" date="2016-10" db="EMBL/GenBank/DDBJ databases">
        <authorList>
            <person name="de Groot N.N."/>
        </authorList>
    </citation>
    <scope>NUCLEOTIDE SEQUENCE [LARGE SCALE GENOMIC DNA]</scope>
    <source>
        <strain evidence="4 5">DSM 21035</strain>
    </source>
</reference>
<dbReference type="Pfam" id="PF13616">
    <property type="entry name" value="Rotamase_3"/>
    <property type="match status" value="1"/>
</dbReference>
<proteinExistence type="predicted"/>
<dbReference type="PANTHER" id="PTHR47245">
    <property type="entry name" value="PEPTIDYLPROLYL ISOMERASE"/>
    <property type="match status" value="1"/>
</dbReference>
<feature type="domain" description="PpiC" evidence="3">
    <location>
        <begin position="226"/>
        <end position="327"/>
    </location>
</feature>
<dbReference type="AlphaFoldDB" id="A0A1H9J250"/>
<dbReference type="SUPFAM" id="SSF54534">
    <property type="entry name" value="FKBP-like"/>
    <property type="match status" value="2"/>
</dbReference>
<feature type="domain" description="PpiC" evidence="3">
    <location>
        <begin position="122"/>
        <end position="221"/>
    </location>
</feature>
<evidence type="ECO:0000256" key="1">
    <source>
        <dbReference type="PROSITE-ProRule" id="PRU00278"/>
    </source>
</evidence>
<evidence type="ECO:0000313" key="5">
    <source>
        <dbReference type="Proteomes" id="UP000198999"/>
    </source>
</evidence>
<protein>
    <submittedName>
        <fullName evidence="4">Peptidyl-prolyl cis-trans isomerase SurA</fullName>
    </submittedName>
</protein>
<evidence type="ECO:0000256" key="2">
    <source>
        <dbReference type="SAM" id="SignalP"/>
    </source>
</evidence>
<accession>A0A1H9J250</accession>
<dbReference type="PROSITE" id="PS50198">
    <property type="entry name" value="PPIC_PPIASE_2"/>
    <property type="match status" value="2"/>
</dbReference>
<dbReference type="Pfam" id="PF00639">
    <property type="entry name" value="Rotamase"/>
    <property type="match status" value="1"/>
</dbReference>
<gene>
    <name evidence="4" type="ORF">SAMN05421824_2369</name>
</gene>
<dbReference type="InterPro" id="IPR027304">
    <property type="entry name" value="Trigger_fact/SurA_dom_sf"/>
</dbReference>
<evidence type="ECO:0000259" key="3">
    <source>
        <dbReference type="PROSITE" id="PS50198"/>
    </source>
</evidence>
<dbReference type="GO" id="GO:0003755">
    <property type="term" value="F:peptidyl-prolyl cis-trans isomerase activity"/>
    <property type="evidence" value="ECO:0007669"/>
    <property type="project" value="UniProtKB-KW"/>
</dbReference>
<dbReference type="PANTHER" id="PTHR47245:SF2">
    <property type="entry name" value="PEPTIDYL-PROLYL CIS-TRANS ISOMERASE HP_0175-RELATED"/>
    <property type="match status" value="1"/>
</dbReference>
<feature type="chain" id="PRO_5011743709" evidence="2">
    <location>
        <begin position="21"/>
        <end position="648"/>
    </location>
</feature>
<dbReference type="InterPro" id="IPR050245">
    <property type="entry name" value="PrsA_foldase"/>
</dbReference>
<dbReference type="InterPro" id="IPR000297">
    <property type="entry name" value="PPIase_PpiC"/>
</dbReference>
<keyword evidence="5" id="KW-1185">Reference proteome</keyword>
<dbReference type="Pfam" id="PF13145">
    <property type="entry name" value="Rotamase_2"/>
    <property type="match status" value="1"/>
</dbReference>
<name>A0A1H9J250_9FLAO</name>
<sequence length="648" mass="75077">MKLKYCSLVFSFFITFSAIAQTLEEDVLFTVAGEPVYVSEFLRVYNKNLNLVQDESQKDVDEYLKLFTNYKLKLKEAKAQGLHEKSNYKRELQTYKKQLAKNYMTDSNVNNELVKEAYNHISSEVKANHILVRVAEDAKPQDTLAAFNSIINLRERALKEDFERVRKEVHNGKTVFGEELGWFSGFKMVYKFEKVAYNTPVGEISQPFRTRFGYHIVKVLDKRKARGERTVKHIMITTNKGDTLSNAEARIRDIYKKLQQGEQFEALAKEFSDDKNSAPSGGLLKPFSSGQLSVPEFEEAAFALQNKGDISEPIKTKFGWHIIKLENIKPIGDFDALKPELENKVKRDERSKLIEDALISKLKEKYKIDGQTPDLSYFSSILNNNFFNRTWKLPEDFKREERFIIIGDSTITYGDFGDFLVTHQKRVRGEQSFEKIVDNAYESFLNSSLKKYQEENLENENEDYAHILGEYRDGLLLFDLMESTIWQAAKTDSVEVKAYYENNKTDYFWPKRITAEVASSANKKVIKKVAKLMEEDIAVEDIKSLVNTNGEVNVIFTIDTMGLDHQALPKNFDLQRGISKVYKHNNGFIVAKVNEVFPKQQKPYEEVKGLVMSDYQSYKEKLWLEELKKKYKVVINTEALKRVKAEIK</sequence>
<dbReference type="Gene3D" id="3.10.50.40">
    <property type="match status" value="3"/>
</dbReference>
<keyword evidence="2" id="KW-0732">Signal</keyword>
<dbReference type="OrthoDB" id="14196at2"/>